<name>A0A4Z2IJT1_9TELE</name>
<organism evidence="2 3">
    <name type="scientific">Liparis tanakae</name>
    <name type="common">Tanaka's snailfish</name>
    <dbReference type="NCBI Taxonomy" id="230148"/>
    <lineage>
        <taxon>Eukaryota</taxon>
        <taxon>Metazoa</taxon>
        <taxon>Chordata</taxon>
        <taxon>Craniata</taxon>
        <taxon>Vertebrata</taxon>
        <taxon>Euteleostomi</taxon>
        <taxon>Actinopterygii</taxon>
        <taxon>Neopterygii</taxon>
        <taxon>Teleostei</taxon>
        <taxon>Neoteleostei</taxon>
        <taxon>Acanthomorphata</taxon>
        <taxon>Eupercaria</taxon>
        <taxon>Perciformes</taxon>
        <taxon>Cottioidei</taxon>
        <taxon>Cottales</taxon>
        <taxon>Liparidae</taxon>
        <taxon>Liparis</taxon>
    </lineage>
</organism>
<feature type="compositionally biased region" description="Basic and acidic residues" evidence="1">
    <location>
        <begin position="1"/>
        <end position="28"/>
    </location>
</feature>
<keyword evidence="3" id="KW-1185">Reference proteome</keyword>
<evidence type="ECO:0000313" key="3">
    <source>
        <dbReference type="Proteomes" id="UP000314294"/>
    </source>
</evidence>
<feature type="region of interest" description="Disordered" evidence="1">
    <location>
        <begin position="1"/>
        <end position="41"/>
    </location>
</feature>
<gene>
    <name evidence="2" type="ORF">EYF80_012377</name>
</gene>
<sequence length="290" mass="32540">MRKQQNKGEGREDKIREHKSTEDSRYVKESNSSESPGSWTGVFVRPALRQLLSEDNKACNEARIFSPIDTLQEATEGSLLLDILPAHRHCDAQHHDHHQKEAADHPCCDQRGSEKKTSKGEKKEGGQLVDDEETDENESVEMSSTLQQQSSGQLDSAFCYLDKAKIRDWSCRDEMPCCFNTSREIPLRGENGRRREEERAAGVGISLSRKGEMVEGGCGATMVLMVKHPGSLFVLIEGQSFRAQLASMSSALYRPRRNYVADCLVFFVTKLSSVTQCVHLFPSALFLLEL</sequence>
<evidence type="ECO:0000313" key="2">
    <source>
        <dbReference type="EMBL" id="TNN77413.1"/>
    </source>
</evidence>
<feature type="compositionally biased region" description="Acidic residues" evidence="1">
    <location>
        <begin position="129"/>
        <end position="139"/>
    </location>
</feature>
<feature type="region of interest" description="Disordered" evidence="1">
    <location>
        <begin position="92"/>
        <end position="149"/>
    </location>
</feature>
<accession>A0A4Z2IJT1</accession>
<proteinExistence type="predicted"/>
<dbReference type="EMBL" id="SRLO01000083">
    <property type="protein sequence ID" value="TNN77413.1"/>
    <property type="molecule type" value="Genomic_DNA"/>
</dbReference>
<feature type="compositionally biased region" description="Polar residues" evidence="1">
    <location>
        <begin position="29"/>
        <end position="38"/>
    </location>
</feature>
<protein>
    <submittedName>
        <fullName evidence="2">Uncharacterized protein</fullName>
    </submittedName>
</protein>
<evidence type="ECO:0000256" key="1">
    <source>
        <dbReference type="SAM" id="MobiDB-lite"/>
    </source>
</evidence>
<dbReference type="Proteomes" id="UP000314294">
    <property type="component" value="Unassembled WGS sequence"/>
</dbReference>
<dbReference type="AlphaFoldDB" id="A0A4Z2IJT1"/>
<reference evidence="2 3" key="1">
    <citation type="submission" date="2019-03" db="EMBL/GenBank/DDBJ databases">
        <title>First draft genome of Liparis tanakae, snailfish: a comprehensive survey of snailfish specific genes.</title>
        <authorList>
            <person name="Kim W."/>
            <person name="Song I."/>
            <person name="Jeong J.-H."/>
            <person name="Kim D."/>
            <person name="Kim S."/>
            <person name="Ryu S."/>
            <person name="Song J.Y."/>
            <person name="Lee S.K."/>
        </authorList>
    </citation>
    <scope>NUCLEOTIDE SEQUENCE [LARGE SCALE GENOMIC DNA]</scope>
    <source>
        <tissue evidence="2">Muscle</tissue>
    </source>
</reference>
<feature type="compositionally biased region" description="Basic and acidic residues" evidence="1">
    <location>
        <begin position="92"/>
        <end position="125"/>
    </location>
</feature>
<comment type="caution">
    <text evidence="2">The sequence shown here is derived from an EMBL/GenBank/DDBJ whole genome shotgun (WGS) entry which is preliminary data.</text>
</comment>